<reference evidence="2" key="1">
    <citation type="submission" date="2016-02" db="EMBL/GenBank/DDBJ databases">
        <authorList>
            <person name="Wibberg D."/>
        </authorList>
    </citation>
    <scope>NUCLEOTIDE SEQUENCE [LARGE SCALE GENOMIC DNA]</scope>
</reference>
<dbReference type="PANTHER" id="PTHR43394">
    <property type="entry name" value="ATP-DEPENDENT PERMEASE MDL1, MITOCHONDRIAL"/>
    <property type="match status" value="1"/>
</dbReference>
<dbReference type="Gene3D" id="3.40.50.300">
    <property type="entry name" value="P-loop containing nucleotide triphosphate hydrolases"/>
    <property type="match status" value="1"/>
</dbReference>
<dbReference type="GO" id="GO:0015421">
    <property type="term" value="F:ABC-type oligopeptide transporter activity"/>
    <property type="evidence" value="ECO:0007669"/>
    <property type="project" value="TreeGrafter"/>
</dbReference>
<dbReference type="AlphaFoldDB" id="A0A1C3NWW0"/>
<gene>
    <name evidence="1" type="ORF">FDG2_2062</name>
</gene>
<dbReference type="PANTHER" id="PTHR43394:SF1">
    <property type="entry name" value="ATP-BINDING CASSETTE SUB-FAMILY B MEMBER 10, MITOCHONDRIAL"/>
    <property type="match status" value="1"/>
</dbReference>
<dbReference type="EMBL" id="FLUV01000865">
    <property type="protein sequence ID" value="SBW21617.1"/>
    <property type="molecule type" value="Genomic_DNA"/>
</dbReference>
<proteinExistence type="predicted"/>
<protein>
    <submittedName>
        <fullName evidence="1">Uncharacterized protein</fullName>
    </submittedName>
</protein>
<dbReference type="InterPro" id="IPR027417">
    <property type="entry name" value="P-loop_NTPase"/>
</dbReference>
<evidence type="ECO:0000313" key="2">
    <source>
        <dbReference type="Proteomes" id="UP000199013"/>
    </source>
</evidence>
<evidence type="ECO:0000313" key="1">
    <source>
        <dbReference type="EMBL" id="SBW21617.1"/>
    </source>
</evidence>
<organism evidence="1 2">
    <name type="scientific">Candidatus Protofrankia californiensis</name>
    <dbReference type="NCBI Taxonomy" id="1839754"/>
    <lineage>
        <taxon>Bacteria</taxon>
        <taxon>Bacillati</taxon>
        <taxon>Actinomycetota</taxon>
        <taxon>Actinomycetes</taxon>
        <taxon>Frankiales</taxon>
        <taxon>Frankiaceae</taxon>
        <taxon>Protofrankia</taxon>
    </lineage>
</organism>
<dbReference type="Proteomes" id="UP000199013">
    <property type="component" value="Unassembled WGS sequence"/>
</dbReference>
<accession>A0A1C3NWW0</accession>
<dbReference type="InterPro" id="IPR039421">
    <property type="entry name" value="Type_1_exporter"/>
</dbReference>
<keyword evidence="2" id="KW-1185">Reference proteome</keyword>
<name>A0A1C3NWW0_9ACTN</name>
<sequence length="94" mass="10571">MWAVYRDAPFLITGALDARAEQTLFSLIRELGQDRTVLLITHRLASVRNADHIYVLDDGLVIDEGTHAGLMTRPGIYRELFTLQASQFLDTQAP</sequence>
<dbReference type="SUPFAM" id="SSF52540">
    <property type="entry name" value="P-loop containing nucleoside triphosphate hydrolases"/>
    <property type="match status" value="1"/>
</dbReference>